<dbReference type="GO" id="GO:0000175">
    <property type="term" value="F:3'-5'-RNA exonuclease activity"/>
    <property type="evidence" value="ECO:0007669"/>
    <property type="project" value="InterPro"/>
</dbReference>
<protein>
    <submittedName>
        <fullName evidence="3">Uncharacterized protein</fullName>
    </submittedName>
</protein>
<evidence type="ECO:0000256" key="2">
    <source>
        <dbReference type="SAM" id="Coils"/>
    </source>
</evidence>
<sequence length="1065" mass="122692">MTYNLDVKTALEIFEQSKSQDEVYSIEKLASVANIDSSSISKNALISKLYRYRSKIKAKRGKFKIEFENDLFSIPVATNTSSVKSKGKLHNCEIAAYENTCVSIASDLHNEQVQSKLDLESLNNKHEHEIKQIKYRHLKELSSLKRSHAQDTNKSTKKLKLAIKKSDKKTLLESNKKQKSVEKLKEVMKSKTDLTYKHILLQRQLARYKSKKHKQKIGTKLGKLVIQEKKKVTKYISEVETLKLDNMKLKAKIIEQQDKITTIEHQLHSMEEKESLTDLETSIRSISEERDYLHTLLQDNSELSLFDVESNRYTPQTRQCIMNLTSHNVSSENVGPVIKQVLKLANKCPNAVPSRKTVDNIIAEKIAIGQKQIGTTLIGQKNTCLYGDETRKFGKTYQTFLLSDENKNVYFLGLRDMLDKAASTTLDVFKNILDDISDICEQNRQKNIISPGHSILCNIRDFMSDRAQTNIAFNDLLEQYRLDIMPNFISNWNKLSDAERSITSKVNNFFCGLHLLVNFAECLSPILKLFEKMQETESSLQDNFSDEDEAPEIQVFSTDSKTISFLRFCGKCFGRGVDEKSGCYSSFRTHVENENEKVLFVDFRGNRFNIIFLMGQIAYYHHPRILNFFESVHGAKNKLHKLTLQLVKKTYIIACCKVLGLISKLITAPLWRLIESNKHVLHLNENYFALLQYLERMSKDANSFVSGEEYPFSDDLMEKDKFFDNLIQPVNGIDEKACAFAQMAFKGLHGVLERAMKEQLPGGKFFEPTQELLNESKSVIPHNKLPERVFGMLDFFLRYRPNASTISNEAFLMFVFNKSSDWLETLSQEEREKLPNDSIKEGREIRVKYRKRLAEITEHRKQKLKDKQIALEKKQKAVLKAKSKHTNDIIYFGLWQNRDQVGTILEEIPGVSEKRKALISQIRFRQKVLKQSVSDKKIYHVTEKGKAHSIDKLTENVLKLIKDAGEGVGSERKSQNVPLFVGKRVVHTFEDGKWNGRVISVVQGFPDFYNIIYDKDVEDTTTPTAIYTYKLKEDYRNGNLEIIPDVPVVRCRSCLTLQLAHLLTR</sequence>
<dbReference type="InterPro" id="IPR022894">
    <property type="entry name" value="Oligoribonuclease"/>
</dbReference>
<keyword evidence="2" id="KW-0175">Coiled coil</keyword>
<gene>
    <name evidence="3" type="ORF">MGAL_10B031894</name>
</gene>
<reference evidence="3" key="1">
    <citation type="submission" date="2018-11" db="EMBL/GenBank/DDBJ databases">
        <authorList>
            <person name="Alioto T."/>
            <person name="Alioto T."/>
        </authorList>
    </citation>
    <scope>NUCLEOTIDE SEQUENCE</scope>
</reference>
<keyword evidence="4" id="KW-1185">Reference proteome</keyword>
<dbReference type="InterPro" id="IPR042567">
    <property type="entry name" value="SPIN/Ssty_sf"/>
</dbReference>
<keyword evidence="1" id="KW-0378">Hydrolase</keyword>
<feature type="coiled-coil region" evidence="2">
    <location>
        <begin position="239"/>
        <end position="273"/>
    </location>
</feature>
<keyword evidence="1" id="KW-0540">Nuclease</keyword>
<dbReference type="OrthoDB" id="6116421at2759"/>
<dbReference type="Gene3D" id="2.80.10.70">
    <property type="entry name" value="Spindlin/Ssty"/>
    <property type="match status" value="1"/>
</dbReference>
<evidence type="ECO:0000256" key="1">
    <source>
        <dbReference type="ARBA" id="ARBA00022722"/>
    </source>
</evidence>
<dbReference type="EMBL" id="UYJE01009568">
    <property type="protein sequence ID" value="VDI74449.1"/>
    <property type="molecule type" value="Genomic_DNA"/>
</dbReference>
<organism evidence="3 4">
    <name type="scientific">Mytilus galloprovincialis</name>
    <name type="common">Mediterranean mussel</name>
    <dbReference type="NCBI Taxonomy" id="29158"/>
    <lineage>
        <taxon>Eukaryota</taxon>
        <taxon>Metazoa</taxon>
        <taxon>Spiralia</taxon>
        <taxon>Lophotrochozoa</taxon>
        <taxon>Mollusca</taxon>
        <taxon>Bivalvia</taxon>
        <taxon>Autobranchia</taxon>
        <taxon>Pteriomorphia</taxon>
        <taxon>Mytilida</taxon>
        <taxon>Mytiloidea</taxon>
        <taxon>Mytilidae</taxon>
        <taxon>Mytilinae</taxon>
        <taxon>Mytilus</taxon>
    </lineage>
</organism>
<proteinExistence type="predicted"/>
<dbReference type="AlphaFoldDB" id="A0A8B6H6S3"/>
<accession>A0A8B6H6S3</accession>
<dbReference type="PANTHER" id="PTHR11046">
    <property type="entry name" value="OLIGORIBONUCLEASE, MITOCHONDRIAL"/>
    <property type="match status" value="1"/>
</dbReference>
<name>A0A8B6H6S3_MYTGA</name>
<evidence type="ECO:0000313" key="4">
    <source>
        <dbReference type="Proteomes" id="UP000596742"/>
    </source>
</evidence>
<evidence type="ECO:0000313" key="3">
    <source>
        <dbReference type="EMBL" id="VDI74449.1"/>
    </source>
</evidence>
<dbReference type="Proteomes" id="UP000596742">
    <property type="component" value="Unassembled WGS sequence"/>
</dbReference>
<comment type="caution">
    <text evidence="3">The sequence shown here is derived from an EMBL/GenBank/DDBJ whole genome shotgun (WGS) entry which is preliminary data.</text>
</comment>
<dbReference type="PANTHER" id="PTHR11046:SF25">
    <property type="match status" value="1"/>
</dbReference>